<dbReference type="RefSeq" id="WP_001291164.1">
    <property type="nucleotide sequence ID" value="NZ_CP009335.1"/>
</dbReference>
<dbReference type="InterPro" id="IPR027417">
    <property type="entry name" value="P-loop_NTPase"/>
</dbReference>
<protein>
    <submittedName>
        <fullName evidence="10">ABC transporter ATP-binding protein</fullName>
    </submittedName>
</protein>
<keyword evidence="3" id="KW-0813">Transport</keyword>
<reference evidence="9 11" key="1">
    <citation type="journal article" date="2015" name="Genome Announc.">
        <title>Complete genome sequences for 35 biothreat assay-relevant bacillus species.</title>
        <authorList>
            <person name="Johnson S.L."/>
            <person name="Daligault H.E."/>
            <person name="Davenport K.W."/>
            <person name="Jaissle J."/>
            <person name="Frey K.G."/>
            <person name="Ladner J.T."/>
            <person name="Broomall S.M."/>
            <person name="Bishop-Lilly K.A."/>
            <person name="Bruce D.C."/>
            <person name="Gibbons H.S."/>
            <person name="Coyne S.R."/>
            <person name="Lo C.C."/>
            <person name="Meincke L."/>
            <person name="Munk A.C."/>
            <person name="Koroleva G.I."/>
            <person name="Rosenzweig C.N."/>
            <person name="Palacios G.F."/>
            <person name="Redden C.L."/>
            <person name="Minogue T.D."/>
            <person name="Chain P.S."/>
        </authorList>
    </citation>
    <scope>NUCLEOTIDE SEQUENCE [LARGE SCALE GENOMIC DNA]</scope>
    <source>
        <strain evidence="9 11">HD1011</strain>
    </source>
</reference>
<dbReference type="EMBL" id="CP053980">
    <property type="protein sequence ID" value="QKH25826.1"/>
    <property type="molecule type" value="Genomic_DNA"/>
</dbReference>
<dbReference type="KEGG" id="btw:BF38_2158"/>
<evidence type="ECO:0000313" key="11">
    <source>
        <dbReference type="Proteomes" id="UP000031876"/>
    </source>
</evidence>
<dbReference type="InterPro" id="IPR013563">
    <property type="entry name" value="Oligopep_ABC_C"/>
</dbReference>
<evidence type="ECO:0000256" key="3">
    <source>
        <dbReference type="ARBA" id="ARBA00022448"/>
    </source>
</evidence>
<evidence type="ECO:0000256" key="7">
    <source>
        <dbReference type="ARBA" id="ARBA00023136"/>
    </source>
</evidence>
<dbReference type="InterPro" id="IPR003593">
    <property type="entry name" value="AAA+_ATPase"/>
</dbReference>
<keyword evidence="5" id="KW-0547">Nucleotide-binding</keyword>
<dbReference type="Pfam" id="PF00005">
    <property type="entry name" value="ABC_tran"/>
    <property type="match status" value="1"/>
</dbReference>
<dbReference type="PANTHER" id="PTHR43297">
    <property type="entry name" value="OLIGOPEPTIDE TRANSPORT ATP-BINDING PROTEIN APPD"/>
    <property type="match status" value="1"/>
</dbReference>
<feature type="domain" description="ABC transporter" evidence="8">
    <location>
        <begin position="6"/>
        <end position="256"/>
    </location>
</feature>
<gene>
    <name evidence="9" type="ORF">BF38_2158</name>
    <name evidence="10" type="ORF">FOC89_18465</name>
</gene>
<dbReference type="GO" id="GO:0015833">
    <property type="term" value="P:peptide transport"/>
    <property type="evidence" value="ECO:0007669"/>
    <property type="project" value="InterPro"/>
</dbReference>
<dbReference type="GO" id="GO:0016887">
    <property type="term" value="F:ATP hydrolysis activity"/>
    <property type="evidence" value="ECO:0007669"/>
    <property type="project" value="InterPro"/>
</dbReference>
<dbReference type="FunFam" id="3.40.50.300:FF:000016">
    <property type="entry name" value="Oligopeptide ABC transporter ATP-binding component"/>
    <property type="match status" value="1"/>
</dbReference>
<dbReference type="SUPFAM" id="SSF52540">
    <property type="entry name" value="P-loop containing nucleoside triphosphate hydrolases"/>
    <property type="match status" value="1"/>
</dbReference>
<comment type="subcellular location">
    <subcellularLocation>
        <location evidence="1">Cell membrane</location>
        <topology evidence="1">Peripheral membrane protein</topology>
    </subcellularLocation>
</comment>
<comment type="similarity">
    <text evidence="2">Belongs to the ABC transporter superfamily.</text>
</comment>
<dbReference type="InterPro" id="IPR003439">
    <property type="entry name" value="ABC_transporter-like_ATP-bd"/>
</dbReference>
<evidence type="ECO:0000256" key="2">
    <source>
        <dbReference type="ARBA" id="ARBA00005417"/>
    </source>
</evidence>
<dbReference type="NCBIfam" id="TIGR01727">
    <property type="entry name" value="oligo_HPY"/>
    <property type="match status" value="1"/>
</dbReference>
<evidence type="ECO:0000313" key="12">
    <source>
        <dbReference type="Proteomes" id="UP000501107"/>
    </source>
</evidence>
<dbReference type="AlphaFoldDB" id="A0A0B5NMV2"/>
<dbReference type="Proteomes" id="UP000501107">
    <property type="component" value="Chromosome"/>
</dbReference>
<dbReference type="CDD" id="cd03257">
    <property type="entry name" value="ABC_NikE_OppD_transporters"/>
    <property type="match status" value="1"/>
</dbReference>
<dbReference type="InterPro" id="IPR050388">
    <property type="entry name" value="ABC_Ni/Peptide_Import"/>
</dbReference>
<sequence length="330" mass="36334">MSEKLLEVKNLKTSFFIESGEVEAVRGVTFRLNKGEVVGIVGESGSGKSVMAKSVMSLVTSPGKVKEGEILFHNENILSKSEKELRSIRGNQISLISQDPMSALNPVVKIGKQMTEVIIRHQKVKKKEAEQIAVNLLKQVGLSSPEERVKQYPHELSGGMKQRVMIAMAMSCNPDLLIADEPTTALDVTIQAQILDLMKNLKNETNMALLLITHDLGIVAQNCTRVIVMYGGLIMEEGPVLDIFQSPNHPYTKGLLNSLPKIANGVKERLAPIQGVTPNLLNPPQGCPFAERCPHAMDICEKERPPYFEIGDGRRSMCWLNDKTVGESHA</sequence>
<dbReference type="Proteomes" id="UP000031876">
    <property type="component" value="Chromosome"/>
</dbReference>
<evidence type="ECO:0000313" key="10">
    <source>
        <dbReference type="EMBL" id="QKH25826.1"/>
    </source>
</evidence>
<dbReference type="InterPro" id="IPR017871">
    <property type="entry name" value="ABC_transporter-like_CS"/>
</dbReference>
<keyword evidence="4" id="KW-1003">Cell membrane</keyword>
<organism evidence="10 12">
    <name type="scientific">Bacillus thuringiensis</name>
    <dbReference type="NCBI Taxonomy" id="1428"/>
    <lineage>
        <taxon>Bacteria</taxon>
        <taxon>Bacillati</taxon>
        <taxon>Bacillota</taxon>
        <taxon>Bacilli</taxon>
        <taxon>Bacillales</taxon>
        <taxon>Bacillaceae</taxon>
        <taxon>Bacillus</taxon>
        <taxon>Bacillus cereus group</taxon>
    </lineage>
</organism>
<dbReference type="PANTHER" id="PTHR43297:SF2">
    <property type="entry name" value="DIPEPTIDE TRANSPORT ATP-BINDING PROTEIN DPPD"/>
    <property type="match status" value="1"/>
</dbReference>
<evidence type="ECO:0000313" key="9">
    <source>
        <dbReference type="EMBL" id="AJG79159.1"/>
    </source>
</evidence>
<evidence type="ECO:0000256" key="5">
    <source>
        <dbReference type="ARBA" id="ARBA00022741"/>
    </source>
</evidence>
<dbReference type="PROSITE" id="PS00211">
    <property type="entry name" value="ABC_TRANSPORTER_1"/>
    <property type="match status" value="1"/>
</dbReference>
<evidence type="ECO:0000256" key="1">
    <source>
        <dbReference type="ARBA" id="ARBA00004202"/>
    </source>
</evidence>
<dbReference type="Pfam" id="PF08352">
    <property type="entry name" value="oligo_HPY"/>
    <property type="match status" value="1"/>
</dbReference>
<keyword evidence="7" id="KW-0472">Membrane</keyword>
<evidence type="ECO:0000256" key="4">
    <source>
        <dbReference type="ARBA" id="ARBA00022475"/>
    </source>
</evidence>
<reference evidence="10 12" key="2">
    <citation type="submission" date="2020-05" db="EMBL/GenBank/DDBJ databases">
        <title>FDA dAtabase for Regulatory Grade micrObial Sequences (FDA-ARGOS): Supporting development and validation of Infectious Disease Dx tests.</title>
        <authorList>
            <person name="Nelson B."/>
            <person name="Plummer A."/>
            <person name="Tallon L."/>
            <person name="Sadzewicz L."/>
            <person name="Zhao X."/>
            <person name="Vavikolanu K."/>
            <person name="Mehta A."/>
            <person name="Aluvathingal J."/>
            <person name="Nadendla S."/>
            <person name="Myers T."/>
            <person name="Yan Y."/>
            <person name="Sichtig H."/>
        </authorList>
    </citation>
    <scope>NUCLEOTIDE SEQUENCE [LARGE SCALE GENOMIC DNA]</scope>
    <source>
        <strain evidence="10 12">FDAARGOS_795</strain>
    </source>
</reference>
<name>A0A0B5NMV2_BACTU</name>
<dbReference type="SMART" id="SM00382">
    <property type="entry name" value="AAA"/>
    <property type="match status" value="1"/>
</dbReference>
<keyword evidence="6 10" id="KW-0067">ATP-binding</keyword>
<evidence type="ECO:0000259" key="8">
    <source>
        <dbReference type="PROSITE" id="PS50893"/>
    </source>
</evidence>
<accession>A0A0B5NMV2</accession>
<dbReference type="EMBL" id="CP009335">
    <property type="protein sequence ID" value="AJG79159.1"/>
    <property type="molecule type" value="Genomic_DNA"/>
</dbReference>
<dbReference type="GO" id="GO:0005524">
    <property type="term" value="F:ATP binding"/>
    <property type="evidence" value="ECO:0007669"/>
    <property type="project" value="UniProtKB-KW"/>
</dbReference>
<proteinExistence type="inferred from homology"/>
<dbReference type="Gene3D" id="3.40.50.300">
    <property type="entry name" value="P-loop containing nucleotide triphosphate hydrolases"/>
    <property type="match status" value="1"/>
</dbReference>
<dbReference type="GO" id="GO:0005886">
    <property type="term" value="C:plasma membrane"/>
    <property type="evidence" value="ECO:0007669"/>
    <property type="project" value="UniProtKB-SubCell"/>
</dbReference>
<dbReference type="PROSITE" id="PS50893">
    <property type="entry name" value="ABC_TRANSPORTER_2"/>
    <property type="match status" value="1"/>
</dbReference>
<evidence type="ECO:0000256" key="6">
    <source>
        <dbReference type="ARBA" id="ARBA00022840"/>
    </source>
</evidence>